<keyword evidence="7" id="KW-1185">Reference proteome</keyword>
<feature type="region of interest" description="Disordered" evidence="4">
    <location>
        <begin position="1631"/>
        <end position="1656"/>
    </location>
</feature>
<dbReference type="PROSITE" id="PS50853">
    <property type="entry name" value="FN3"/>
    <property type="match status" value="5"/>
</dbReference>
<dbReference type="Pfam" id="PF17963">
    <property type="entry name" value="Big_9"/>
    <property type="match status" value="6"/>
</dbReference>
<evidence type="ECO:0000313" key="7">
    <source>
        <dbReference type="Proteomes" id="UP000614741"/>
    </source>
</evidence>
<evidence type="ECO:0000256" key="2">
    <source>
        <dbReference type="ARBA" id="ARBA00023295"/>
    </source>
</evidence>
<dbReference type="SMART" id="SM00060">
    <property type="entry name" value="FN3"/>
    <property type="match status" value="5"/>
</dbReference>
<evidence type="ECO:0000256" key="4">
    <source>
        <dbReference type="SAM" id="MobiDB-lite"/>
    </source>
</evidence>
<protein>
    <submittedName>
        <fullName evidence="6">ATPase AAA</fullName>
    </submittedName>
</protein>
<evidence type="ECO:0000313" key="6">
    <source>
        <dbReference type="EMBL" id="GIG39917.1"/>
    </source>
</evidence>
<feature type="region of interest" description="Disordered" evidence="4">
    <location>
        <begin position="1921"/>
        <end position="1946"/>
    </location>
</feature>
<feature type="compositionally biased region" description="Polar residues" evidence="4">
    <location>
        <begin position="371"/>
        <end position="385"/>
    </location>
</feature>
<accession>A0ABQ4DKN7</accession>
<evidence type="ECO:0000259" key="5">
    <source>
        <dbReference type="PROSITE" id="PS50853"/>
    </source>
</evidence>
<sequence>MSWWDPRTWRRRPMTTAAAIVTVPAIVLSLALVDRGFPLARVDLNDGGVWLTATGQLSLGRYNVPVEELDGGIVTTSSTFDVQQDAGWVLLVEPNAVAVVDPATVATTTQLATPDTDVSMAAGRVVLVDGAGDAWVRQVAELDALDLTDGAPDLQLGEGGAAVVARSGAVLAVAPEDGAVTLVPATQPVAPQEIGTLGAVDVDAVTTVGDEIVVQSGSTVRTLSGTVTIDDTDLVLQQPGPPAASVLLAGRAALWEVPLDGGTPRRHDTTGSGTPAEPVRVGECAYAAWASTLGASLRLCDGQDAQVDDLEGMRAGDRLKFRVNRGFVVLNETVGGRVWLPQEDTAVRVPNWEDIVPEEDPEDSEEDSESGEVTQEPVTECSDQSAPPVAVDDDFGVRAGRTRVLPVIDNDSSADCGILVISQVDPLPADFGTVEPVRGGRALQVQVLEGATGTAEMTYTVTDGRGQNAPSTATVRLTVSDGDTPPTQVRTSALTVETGGQLVHGVLADFQDPDGDDLLLVGASADPTAGTARFRQDGVLTFTADGGGLGRTTVQVQVSDGTNVVDGEVVVDVRAAGSVPPQIDPVHAVTYVGQEVVVRPLAAVRSASTEPPRLAAVSDVVGGTVVPDLRAGTFAFKAARAGSYYVNFVVTAAPQQATGVARIDVREWPEQAQPPVAVRDLALLPAGGVVTIDPLANDEDPANNVLVLQGVTTPEGSGLQVAVIEHRYVQIRAERTPDGPVVLTYEVSNGSASARGEIVVQPVPPAASSQPPVVPNVEASVRAGGVVTIPVLEGASDPDGDRLTVLRDLPEPLAEGDGLLFVSGDVLRYQAPDRALTARATFAVQDTAGNVTAATVTVRVHESDPATKSPPRPRDVDARVFAGDTVRIPVPLVGIDDDGDGVTLLGQASAAGLGRVVEVGPDWLEYEAFADARGTDTFTYAVEDWVGQRAVGTVRVGIAPRPSGASGVVAIDDAVTLRPGQRVEVRVLANDIDSTGRALSLESIEVPPGIEAQIQGRRIALTAPSSPTVVQIQYLVTNDGGGRDYGVLTVTVTDDAPVLPPVARDVRVPAIDTLGKTEVAVDVLAVAQNPSGPLSDLEVSVPASHASVARVTPAGDVVVTLVDHAQTVPYRLVNRTAVEADAYAFITVPALGFFPPQLRPRAPELRVASGEQLVIPLAEHVQVAPGRVPTIADPTQVTATRSDGAELVQDLGTLVFTSAPGYAGPASITVPVTDATGQTDATARTSVLTLQVTVYAVDDYPPTFEATPVEVYPGEAPTRVDLLALTRGPEQADRTATPADRYGFRIVSAVPAGFAVTLDGSQLRVAAEATTPKGTTGRLEMQVTYGRSGVLDVAVDLRVVASNRRTATVQNFVVDDGEQGRERTVDVLAGSVNPFPDQGPLTVVGAVVETAGAGTAGATSSSVSVRPGNDFIGLMVVRYRVRDVTGDPGREVEGRITVRVSGVPLAPAPPRVGEVRDRTVVLSWTAPDNRGEPILDYRVTAPQGGGVSRTCVSTTCTIDGLTNDVEYTFTVAARNRVGLSAESPASAPARPDAVPDAPGPPRLVPGNRSVTVTWSAPTSSGSPVTSYEVWISPAPESGSATRTTSSTSYTFDNLRNGVAYTVQVRAYNRAPAPSPWSVSSAPEVPAAPPSAPPGLSATRVDTPVGGQINVTWGDPAPNGDPVKGFELVVRGSGGGTFGLNADARGYAFTQARNGESYTFEVRAFNKAGPGETASATAATYGLPGAPGRPTAETVVGAGAVRLTWAPADGNGAPVQRYVVQVSDGRRVDAGGTSTTVPDLVGGQAYSFTVTAVNAQGEGPASEQASADASTPPGTPVVDAPVVSGTTDFGRATQLRISWGAVPANARGATVTYDYEVTSRAGSASGTTTGTSEPVDVSGWRFPVTGTDVTVTVRARTTVSGQTLQGVAGSRTAPVGRWGSPPSAPGAPSFVVDGDVLTATWSAPGVTGGSDVERYLLTWSVAGRPDVTRETDAATLRDSFDLRDVAPGSDVTLTVRARNASGTGDPATGVHRVPASPGGGGG</sequence>
<feature type="domain" description="Fibronectin type-III" evidence="5">
    <location>
        <begin position="1651"/>
        <end position="1744"/>
    </location>
</feature>
<dbReference type="InterPro" id="IPR003961">
    <property type="entry name" value="FN3_dom"/>
</dbReference>
<comment type="caution">
    <text evidence="6">The sequence shown here is derived from an EMBL/GenBank/DDBJ whole genome shotgun (WGS) entry which is preliminary data.</text>
</comment>
<proteinExistence type="predicted"/>
<keyword evidence="3" id="KW-0624">Polysaccharide degradation</keyword>
<dbReference type="InterPro" id="IPR050964">
    <property type="entry name" value="Striated_Muscle_Regulatory"/>
</dbReference>
<feature type="domain" description="Fibronectin type-III" evidence="5">
    <location>
        <begin position="1557"/>
        <end position="1649"/>
    </location>
</feature>
<dbReference type="Pfam" id="PF00041">
    <property type="entry name" value="fn3"/>
    <property type="match status" value="4"/>
</dbReference>
<feature type="compositionally biased region" description="Low complexity" evidence="4">
    <location>
        <begin position="1540"/>
        <end position="1556"/>
    </location>
</feature>
<dbReference type="InterPro" id="IPR036116">
    <property type="entry name" value="FN3_sf"/>
</dbReference>
<feature type="domain" description="Fibronectin type-III" evidence="5">
    <location>
        <begin position="1745"/>
        <end position="1833"/>
    </location>
</feature>
<feature type="domain" description="Fibronectin type-III" evidence="5">
    <location>
        <begin position="1466"/>
        <end position="1556"/>
    </location>
</feature>
<dbReference type="Proteomes" id="UP000614741">
    <property type="component" value="Unassembled WGS sequence"/>
</dbReference>
<dbReference type="SUPFAM" id="SSF49265">
    <property type="entry name" value="Fibronectin type III"/>
    <property type="match status" value="4"/>
</dbReference>
<dbReference type="PANTHER" id="PTHR13817:SF73">
    <property type="entry name" value="FIBRONECTIN TYPE-III DOMAIN-CONTAINING PROTEIN"/>
    <property type="match status" value="1"/>
</dbReference>
<dbReference type="PANTHER" id="PTHR13817">
    <property type="entry name" value="TITIN"/>
    <property type="match status" value="1"/>
</dbReference>
<keyword evidence="3" id="KW-0119">Carbohydrate metabolism</keyword>
<dbReference type="EMBL" id="BONP01000008">
    <property type="protein sequence ID" value="GIG39917.1"/>
    <property type="molecule type" value="Genomic_DNA"/>
</dbReference>
<organism evidence="6 7">
    <name type="scientific">Cellulomonas phragmiteti</name>
    <dbReference type="NCBI Taxonomy" id="478780"/>
    <lineage>
        <taxon>Bacteria</taxon>
        <taxon>Bacillati</taxon>
        <taxon>Actinomycetota</taxon>
        <taxon>Actinomycetes</taxon>
        <taxon>Micrococcales</taxon>
        <taxon>Cellulomonadaceae</taxon>
        <taxon>Cellulomonas</taxon>
    </lineage>
</organism>
<keyword evidence="2" id="KW-0378">Hydrolase</keyword>
<feature type="region of interest" description="Disordered" evidence="4">
    <location>
        <begin position="351"/>
        <end position="394"/>
    </location>
</feature>
<dbReference type="CDD" id="cd00063">
    <property type="entry name" value="FN3"/>
    <property type="match status" value="5"/>
</dbReference>
<dbReference type="RefSeq" id="WP_203673219.1">
    <property type="nucleotide sequence ID" value="NZ_BONP01000008.1"/>
</dbReference>
<evidence type="ECO:0000256" key="1">
    <source>
        <dbReference type="ARBA" id="ARBA00022737"/>
    </source>
</evidence>
<dbReference type="PRINTS" id="PR00014">
    <property type="entry name" value="FNTYPEIII"/>
</dbReference>
<keyword evidence="1" id="KW-0677">Repeat</keyword>
<feature type="domain" description="Fibronectin type-III" evidence="5">
    <location>
        <begin position="1940"/>
        <end position="2037"/>
    </location>
</feature>
<feature type="compositionally biased region" description="Low complexity" evidence="4">
    <location>
        <begin position="1635"/>
        <end position="1644"/>
    </location>
</feature>
<feature type="region of interest" description="Disordered" evidence="4">
    <location>
        <begin position="2018"/>
        <end position="2041"/>
    </location>
</feature>
<keyword evidence="2" id="KW-0326">Glycosidase</keyword>
<feature type="compositionally biased region" description="Acidic residues" evidence="4">
    <location>
        <begin position="355"/>
        <end position="370"/>
    </location>
</feature>
<name>A0ABQ4DKN7_9CELL</name>
<dbReference type="Gene3D" id="2.60.40.10">
    <property type="entry name" value="Immunoglobulins"/>
    <property type="match status" value="5"/>
</dbReference>
<feature type="region of interest" description="Disordered" evidence="4">
    <location>
        <begin position="1540"/>
        <end position="1566"/>
    </location>
</feature>
<dbReference type="InterPro" id="IPR013783">
    <property type="entry name" value="Ig-like_fold"/>
</dbReference>
<reference evidence="6 7" key="1">
    <citation type="submission" date="2021-01" db="EMBL/GenBank/DDBJ databases">
        <title>Whole genome shotgun sequence of Cellulomonas phragmiteti NBRC 110785.</title>
        <authorList>
            <person name="Komaki H."/>
            <person name="Tamura T."/>
        </authorList>
    </citation>
    <scope>NUCLEOTIDE SEQUENCE [LARGE SCALE GENOMIC DNA]</scope>
    <source>
        <strain evidence="6 7">NBRC 110785</strain>
    </source>
</reference>
<evidence type="ECO:0000256" key="3">
    <source>
        <dbReference type="ARBA" id="ARBA00023326"/>
    </source>
</evidence>
<gene>
    <name evidence="6" type="ORF">Cph01nite_16790</name>
</gene>